<keyword evidence="7" id="KW-0269">Exonuclease</keyword>
<dbReference type="PANTHER" id="PTHR23240:SF8">
    <property type="entry name" value="PROTEIN ARTEMIS"/>
    <property type="match status" value="1"/>
</dbReference>
<evidence type="ECO:0000256" key="8">
    <source>
        <dbReference type="ARBA" id="ARBA00023172"/>
    </source>
</evidence>
<feature type="region of interest" description="Disordered" evidence="13">
    <location>
        <begin position="583"/>
        <end position="654"/>
    </location>
</feature>
<evidence type="ECO:0000313" key="15">
    <source>
        <dbReference type="EMBL" id="KAF6753369.1"/>
    </source>
</evidence>
<evidence type="ECO:0000259" key="14">
    <source>
        <dbReference type="Pfam" id="PF07522"/>
    </source>
</evidence>
<gene>
    <name evidence="15" type="ORF">DFP72DRAFT_1046542</name>
</gene>
<accession>A0A8H6HUD0</accession>
<evidence type="ECO:0000313" key="16">
    <source>
        <dbReference type="Proteomes" id="UP000521943"/>
    </source>
</evidence>
<evidence type="ECO:0000256" key="9">
    <source>
        <dbReference type="ARBA" id="ARBA00023204"/>
    </source>
</evidence>
<reference evidence="15 16" key="1">
    <citation type="submission" date="2020-07" db="EMBL/GenBank/DDBJ databases">
        <title>Comparative genomics of pyrophilous fungi reveals a link between fire events and developmental genes.</title>
        <authorList>
            <consortium name="DOE Joint Genome Institute"/>
            <person name="Steindorff A.S."/>
            <person name="Carver A."/>
            <person name="Calhoun S."/>
            <person name="Stillman K."/>
            <person name="Liu H."/>
            <person name="Lipzen A."/>
            <person name="Pangilinan J."/>
            <person name="Labutti K."/>
            <person name="Bruns T.D."/>
            <person name="Grigoriev I.V."/>
        </authorList>
    </citation>
    <scope>NUCLEOTIDE SEQUENCE [LARGE SCALE GENOMIC DNA]</scope>
    <source>
        <strain evidence="15 16">CBS 144469</strain>
    </source>
</reference>
<comment type="similarity">
    <text evidence="2">Belongs to the DNA repair metallo-beta-lactamase (DRMBL) family.</text>
</comment>
<dbReference type="GO" id="GO:0000723">
    <property type="term" value="P:telomere maintenance"/>
    <property type="evidence" value="ECO:0007669"/>
    <property type="project" value="TreeGrafter"/>
</dbReference>
<dbReference type="Pfam" id="PF07522">
    <property type="entry name" value="DRMBL"/>
    <property type="match status" value="1"/>
</dbReference>
<keyword evidence="8" id="KW-0233">DNA recombination</keyword>
<dbReference type="SUPFAM" id="SSF56281">
    <property type="entry name" value="Metallo-hydrolase/oxidoreductase"/>
    <property type="match status" value="1"/>
</dbReference>
<dbReference type="GO" id="GO:0036297">
    <property type="term" value="P:interstrand cross-link repair"/>
    <property type="evidence" value="ECO:0007669"/>
    <property type="project" value="TreeGrafter"/>
</dbReference>
<keyword evidence="10" id="KW-0539">Nucleus</keyword>
<evidence type="ECO:0000256" key="3">
    <source>
        <dbReference type="ARBA" id="ARBA00022722"/>
    </source>
</evidence>
<feature type="region of interest" description="Disordered" evidence="13">
    <location>
        <begin position="503"/>
        <end position="532"/>
    </location>
</feature>
<feature type="compositionally biased region" description="Low complexity" evidence="13">
    <location>
        <begin position="736"/>
        <end position="752"/>
    </location>
</feature>
<dbReference type="InterPro" id="IPR036866">
    <property type="entry name" value="RibonucZ/Hydroxyglut_hydro"/>
</dbReference>
<feature type="region of interest" description="Disordered" evidence="13">
    <location>
        <begin position="718"/>
        <end position="855"/>
    </location>
</feature>
<evidence type="ECO:0000256" key="10">
    <source>
        <dbReference type="ARBA" id="ARBA00023242"/>
    </source>
</evidence>
<feature type="domain" description="DNA repair metallo-beta-lactamase" evidence="14">
    <location>
        <begin position="282"/>
        <end position="384"/>
    </location>
</feature>
<evidence type="ECO:0000256" key="13">
    <source>
        <dbReference type="SAM" id="MobiDB-lite"/>
    </source>
</evidence>
<evidence type="ECO:0000256" key="6">
    <source>
        <dbReference type="ARBA" id="ARBA00022801"/>
    </source>
</evidence>
<name>A0A8H6HUD0_9AGAR</name>
<keyword evidence="3" id="KW-0540">Nuclease</keyword>
<evidence type="ECO:0000256" key="5">
    <source>
        <dbReference type="ARBA" id="ARBA00022763"/>
    </source>
</evidence>
<keyword evidence="9" id="KW-0234">DNA repair</keyword>
<evidence type="ECO:0000256" key="12">
    <source>
        <dbReference type="ARBA" id="ARBA00042677"/>
    </source>
</evidence>
<dbReference type="Gene3D" id="3.40.50.12650">
    <property type="match status" value="1"/>
</dbReference>
<evidence type="ECO:0000256" key="2">
    <source>
        <dbReference type="ARBA" id="ARBA00010304"/>
    </source>
</evidence>
<evidence type="ECO:0000256" key="1">
    <source>
        <dbReference type="ARBA" id="ARBA00004123"/>
    </source>
</evidence>
<dbReference type="EMBL" id="JACGCI010000039">
    <property type="protein sequence ID" value="KAF6753369.1"/>
    <property type="molecule type" value="Genomic_DNA"/>
</dbReference>
<comment type="caution">
    <text evidence="15">The sequence shown here is derived from an EMBL/GenBank/DDBJ whole genome shotgun (WGS) entry which is preliminary data.</text>
</comment>
<keyword evidence="6" id="KW-0378">Hydrolase</keyword>
<protein>
    <recommendedName>
        <fullName evidence="11">Protein artemis</fullName>
    </recommendedName>
    <alternativeName>
        <fullName evidence="12">DNA cross-link repair 1C protein</fullName>
    </alternativeName>
</protein>
<comment type="subcellular location">
    <subcellularLocation>
        <location evidence="1">Nucleus</location>
    </subcellularLocation>
</comment>
<keyword evidence="5" id="KW-0227">DNA damage</keyword>
<keyword evidence="16" id="KW-1185">Reference proteome</keyword>
<dbReference type="OrthoDB" id="5561659at2759"/>
<dbReference type="InterPro" id="IPR011084">
    <property type="entry name" value="DRMBL"/>
</dbReference>
<evidence type="ECO:0000256" key="4">
    <source>
        <dbReference type="ARBA" id="ARBA00022759"/>
    </source>
</evidence>
<feature type="compositionally biased region" description="Polar residues" evidence="13">
    <location>
        <begin position="753"/>
        <end position="762"/>
    </location>
</feature>
<dbReference type="Proteomes" id="UP000521943">
    <property type="component" value="Unassembled WGS sequence"/>
</dbReference>
<dbReference type="GO" id="GO:0004519">
    <property type="term" value="F:endonuclease activity"/>
    <property type="evidence" value="ECO:0007669"/>
    <property type="project" value="UniProtKB-KW"/>
</dbReference>
<keyword evidence="4" id="KW-0255">Endonuclease</keyword>
<dbReference type="AlphaFoldDB" id="A0A8H6HUD0"/>
<dbReference type="Gene3D" id="3.60.15.10">
    <property type="entry name" value="Ribonuclease Z/Hydroxyacylglutathione hydrolase-like"/>
    <property type="match status" value="2"/>
</dbReference>
<feature type="compositionally biased region" description="Basic and acidic residues" evidence="13">
    <location>
        <begin position="508"/>
        <end position="518"/>
    </location>
</feature>
<sequence>MPTGTPYNACIPPYRIRIDDFGSTNIQPAPLLHLLSHTHSDHINGLSAKSFGYTVYCSEDAKEMLLKHEVYAERQNRELELRVQNVRTYSHLKVDPLVHSNGSKYYTGSRDLLKTLPLHCPTEVELSGNESVTITLLDANHCPGAVMFLVEGDKGAVLHTGDFRAEPWFLESLKRNPFLQPYLYSERQGPINKTLEAIFLDTACVLSPAQVPTKAAATSGLVELMELFPQSANFFLNTWTWGYEDVLKAVAKAFQSKIHVDRYKHAIFQRLSDPYLRLIITTQDASSTRFHACERFDRCRHVTVDNEPGVYTNVTSTLGKRVVYVNPVTMDVSGWMAYFTNTKAQLQRGEIVNNLLVPLSRHSPLPELQQFVSLFRPKVVIPNTLEPRLQGLDWACIDKMFADCLHPSSKGSGTSHVESRGIAKLAEAAKDDGDVALKNLVGDGAEDVAKRWADGGKLLKKVEILRSYLGPEENAIVDRLLGIGSAPTSPEKESSPVAVVASTINMPKRKDPIPKEAPPEPASDEDTDDDDYERGRTAHFLFADLAGVDEKENILGWPSSPTSQSVTSQDLLAVIHQDENMVVDKPVGSPPKRVGGSARKGVLGKDGSWRMNMPTPSATPIRDRPTAIQGPVSPTSPLVRKRPPSRHELPTRRRVHPVASTSATMIDVTANGSGSLASPIQLSSSPIPEKALFHKEMMNTTSAVSPVAQRFVAVATPSGSTRGVNRSGVYSRLDSSTKPLSRLSSSFSLSMSAPTPVTSNSVIPPPVSLKKERDEAPSASSGGTPRGEDVKATIPATLKRSRSPGPSSLAQGDHGSPSAKKKMKSSTEGVQRRELARSEGPSLSAPKETKEKQAETLSPALTALGGLIETRPYGGREVTKEDRINGKLLYIESLEKHSAHMHPNDVLPNALKNHARLVKKYGHYRKGPGPFRRPGKLGDLSLLRSGDGVVAPGSSVSGEAVKKELKASAPLAAEATVLAFDEEEEGLDPRINWARSNELREGAERDVKLGRKVTLPSLSCTMSQSP</sequence>
<feature type="compositionally biased region" description="Acidic residues" evidence="13">
    <location>
        <begin position="522"/>
        <end position="532"/>
    </location>
</feature>
<dbReference type="GO" id="GO:0006310">
    <property type="term" value="P:DNA recombination"/>
    <property type="evidence" value="ECO:0007669"/>
    <property type="project" value="UniProtKB-KW"/>
</dbReference>
<dbReference type="PANTHER" id="PTHR23240">
    <property type="entry name" value="DNA CROSS-LINK REPAIR PROTEIN PSO2/SNM1-RELATED"/>
    <property type="match status" value="1"/>
</dbReference>
<dbReference type="GO" id="GO:0035312">
    <property type="term" value="F:5'-3' DNA exonuclease activity"/>
    <property type="evidence" value="ECO:0007669"/>
    <property type="project" value="TreeGrafter"/>
</dbReference>
<evidence type="ECO:0000256" key="7">
    <source>
        <dbReference type="ARBA" id="ARBA00022839"/>
    </source>
</evidence>
<proteinExistence type="inferred from homology"/>
<evidence type="ECO:0000256" key="11">
    <source>
        <dbReference type="ARBA" id="ARBA00039759"/>
    </source>
</evidence>
<dbReference type="GO" id="GO:0003684">
    <property type="term" value="F:damaged DNA binding"/>
    <property type="evidence" value="ECO:0007669"/>
    <property type="project" value="TreeGrafter"/>
</dbReference>
<organism evidence="15 16">
    <name type="scientific">Ephemerocybe angulata</name>
    <dbReference type="NCBI Taxonomy" id="980116"/>
    <lineage>
        <taxon>Eukaryota</taxon>
        <taxon>Fungi</taxon>
        <taxon>Dikarya</taxon>
        <taxon>Basidiomycota</taxon>
        <taxon>Agaricomycotina</taxon>
        <taxon>Agaricomycetes</taxon>
        <taxon>Agaricomycetidae</taxon>
        <taxon>Agaricales</taxon>
        <taxon>Agaricineae</taxon>
        <taxon>Psathyrellaceae</taxon>
        <taxon>Ephemerocybe</taxon>
    </lineage>
</organism>
<dbReference type="GO" id="GO:0006303">
    <property type="term" value="P:double-strand break repair via nonhomologous end joining"/>
    <property type="evidence" value="ECO:0007669"/>
    <property type="project" value="TreeGrafter"/>
</dbReference>
<dbReference type="GO" id="GO:0005634">
    <property type="term" value="C:nucleus"/>
    <property type="evidence" value="ECO:0007669"/>
    <property type="project" value="UniProtKB-SubCell"/>
</dbReference>